<dbReference type="HOGENOM" id="CLU_026673_11_5_1"/>
<dbReference type="PANTHER" id="PTHR43161:SF9">
    <property type="entry name" value="SORBITOL DEHYDROGENASE"/>
    <property type="match status" value="1"/>
</dbReference>
<evidence type="ECO:0000256" key="4">
    <source>
        <dbReference type="ARBA" id="ARBA00022833"/>
    </source>
</evidence>
<organism evidence="8 9">
    <name type="scientific">Paxillus rubicundulus Ve08.2h10</name>
    <dbReference type="NCBI Taxonomy" id="930991"/>
    <lineage>
        <taxon>Eukaryota</taxon>
        <taxon>Fungi</taxon>
        <taxon>Dikarya</taxon>
        <taxon>Basidiomycota</taxon>
        <taxon>Agaricomycotina</taxon>
        <taxon>Agaricomycetes</taxon>
        <taxon>Agaricomycetidae</taxon>
        <taxon>Boletales</taxon>
        <taxon>Paxilineae</taxon>
        <taxon>Paxillaceae</taxon>
        <taxon>Paxillus</taxon>
    </lineage>
</organism>
<dbReference type="SUPFAM" id="SSF50129">
    <property type="entry name" value="GroES-like"/>
    <property type="match status" value="1"/>
</dbReference>
<keyword evidence="5" id="KW-0560">Oxidoreductase</keyword>
<keyword evidence="3 6" id="KW-0479">Metal-binding</keyword>
<keyword evidence="9" id="KW-1185">Reference proteome</keyword>
<evidence type="ECO:0000313" key="8">
    <source>
        <dbReference type="EMBL" id="KIL00622.1"/>
    </source>
</evidence>
<dbReference type="Pfam" id="PF00107">
    <property type="entry name" value="ADH_zinc_N"/>
    <property type="match status" value="1"/>
</dbReference>
<dbReference type="PANTHER" id="PTHR43161">
    <property type="entry name" value="SORBITOL DEHYDROGENASE"/>
    <property type="match status" value="1"/>
</dbReference>
<evidence type="ECO:0000259" key="7">
    <source>
        <dbReference type="SMART" id="SM00829"/>
    </source>
</evidence>
<dbReference type="Pfam" id="PF08240">
    <property type="entry name" value="ADH_N"/>
    <property type="match status" value="1"/>
</dbReference>
<dbReference type="InterPro" id="IPR011032">
    <property type="entry name" value="GroES-like_sf"/>
</dbReference>
<reference evidence="9" key="2">
    <citation type="submission" date="2015-01" db="EMBL/GenBank/DDBJ databases">
        <title>Evolutionary Origins and Diversification of the Mycorrhizal Mutualists.</title>
        <authorList>
            <consortium name="DOE Joint Genome Institute"/>
            <consortium name="Mycorrhizal Genomics Consortium"/>
            <person name="Kohler A."/>
            <person name="Kuo A."/>
            <person name="Nagy L.G."/>
            <person name="Floudas D."/>
            <person name="Copeland A."/>
            <person name="Barry K.W."/>
            <person name="Cichocki N."/>
            <person name="Veneault-Fourrey C."/>
            <person name="LaButti K."/>
            <person name="Lindquist E.A."/>
            <person name="Lipzen A."/>
            <person name="Lundell T."/>
            <person name="Morin E."/>
            <person name="Murat C."/>
            <person name="Riley R."/>
            <person name="Ohm R."/>
            <person name="Sun H."/>
            <person name="Tunlid A."/>
            <person name="Henrissat B."/>
            <person name="Grigoriev I.V."/>
            <person name="Hibbett D.S."/>
            <person name="Martin F."/>
        </authorList>
    </citation>
    <scope>NUCLEOTIDE SEQUENCE [LARGE SCALE GENOMIC DNA]</scope>
    <source>
        <strain evidence="9">Ve08.2h10</strain>
    </source>
</reference>
<dbReference type="InterPro" id="IPR045306">
    <property type="entry name" value="SDH-like"/>
</dbReference>
<name>A0A0D0E6I4_9AGAM</name>
<proteinExistence type="inferred from homology"/>
<dbReference type="InterPro" id="IPR002328">
    <property type="entry name" value="ADH_Zn_CS"/>
</dbReference>
<dbReference type="CDD" id="cd05285">
    <property type="entry name" value="sorbitol_DH"/>
    <property type="match status" value="1"/>
</dbReference>
<dbReference type="FunCoup" id="A0A0D0E6I4">
    <property type="interactions" value="90"/>
</dbReference>
<accession>A0A0D0E6I4</accession>
<dbReference type="Proteomes" id="UP000054538">
    <property type="component" value="Unassembled WGS sequence"/>
</dbReference>
<keyword evidence="4 6" id="KW-0862">Zinc</keyword>
<dbReference type="AlphaFoldDB" id="A0A0D0E6I4"/>
<evidence type="ECO:0000313" key="9">
    <source>
        <dbReference type="Proteomes" id="UP000054538"/>
    </source>
</evidence>
<dbReference type="STRING" id="930991.A0A0D0E6I4"/>
<dbReference type="InterPro" id="IPR013154">
    <property type="entry name" value="ADH-like_N"/>
</dbReference>
<gene>
    <name evidence="8" type="ORF">PAXRUDRAFT_821521</name>
</gene>
<comment type="cofactor">
    <cofactor evidence="1 6">
        <name>Zn(2+)</name>
        <dbReference type="ChEBI" id="CHEBI:29105"/>
    </cofactor>
</comment>
<evidence type="ECO:0000256" key="3">
    <source>
        <dbReference type="ARBA" id="ARBA00022723"/>
    </source>
</evidence>
<dbReference type="SUPFAM" id="SSF51735">
    <property type="entry name" value="NAD(P)-binding Rossmann-fold domains"/>
    <property type="match status" value="1"/>
</dbReference>
<protein>
    <recommendedName>
        <fullName evidence="7">Enoyl reductase (ER) domain-containing protein</fullName>
    </recommendedName>
</protein>
<evidence type="ECO:0000256" key="2">
    <source>
        <dbReference type="ARBA" id="ARBA00008072"/>
    </source>
</evidence>
<feature type="domain" description="Enoyl reductase (ER)" evidence="7">
    <location>
        <begin position="10"/>
        <end position="363"/>
    </location>
</feature>
<comment type="similarity">
    <text evidence="2 6">Belongs to the zinc-containing alcohol dehydrogenase family.</text>
</comment>
<dbReference type="Gene3D" id="3.40.50.720">
    <property type="entry name" value="NAD(P)-binding Rossmann-like Domain"/>
    <property type="match status" value="1"/>
</dbReference>
<dbReference type="OrthoDB" id="2148442at2759"/>
<evidence type="ECO:0000256" key="1">
    <source>
        <dbReference type="ARBA" id="ARBA00001947"/>
    </source>
</evidence>
<reference evidence="8 9" key="1">
    <citation type="submission" date="2014-04" db="EMBL/GenBank/DDBJ databases">
        <authorList>
            <consortium name="DOE Joint Genome Institute"/>
            <person name="Kuo A."/>
            <person name="Kohler A."/>
            <person name="Jargeat P."/>
            <person name="Nagy L.G."/>
            <person name="Floudas D."/>
            <person name="Copeland A."/>
            <person name="Barry K.W."/>
            <person name="Cichocki N."/>
            <person name="Veneault-Fourrey C."/>
            <person name="LaButti K."/>
            <person name="Lindquist E.A."/>
            <person name="Lipzen A."/>
            <person name="Lundell T."/>
            <person name="Morin E."/>
            <person name="Murat C."/>
            <person name="Sun H."/>
            <person name="Tunlid A."/>
            <person name="Henrissat B."/>
            <person name="Grigoriev I.V."/>
            <person name="Hibbett D.S."/>
            <person name="Martin F."/>
            <person name="Nordberg H.P."/>
            <person name="Cantor M.N."/>
            <person name="Hua S.X."/>
        </authorList>
    </citation>
    <scope>NUCLEOTIDE SEQUENCE [LARGE SCALE GENOMIC DNA]</scope>
    <source>
        <strain evidence="8 9">Ve08.2h10</strain>
    </source>
</reference>
<dbReference type="Gene3D" id="3.90.180.10">
    <property type="entry name" value="Medium-chain alcohol dehydrogenases, catalytic domain"/>
    <property type="match status" value="1"/>
</dbReference>
<dbReference type="SMART" id="SM00829">
    <property type="entry name" value="PKS_ER"/>
    <property type="match status" value="1"/>
</dbReference>
<dbReference type="PROSITE" id="PS00059">
    <property type="entry name" value="ADH_ZINC"/>
    <property type="match status" value="1"/>
</dbReference>
<dbReference type="InterPro" id="IPR013149">
    <property type="entry name" value="ADH-like_C"/>
</dbReference>
<dbReference type="EMBL" id="KN824830">
    <property type="protein sequence ID" value="KIL00622.1"/>
    <property type="molecule type" value="Genomic_DNA"/>
</dbReference>
<dbReference type="InParanoid" id="A0A0D0E6I4"/>
<dbReference type="GO" id="GO:0008270">
    <property type="term" value="F:zinc ion binding"/>
    <property type="evidence" value="ECO:0007669"/>
    <property type="project" value="InterPro"/>
</dbReference>
<dbReference type="GO" id="GO:0003939">
    <property type="term" value="F:L-iditol 2-dehydrogenase (NAD+) activity"/>
    <property type="evidence" value="ECO:0007669"/>
    <property type="project" value="TreeGrafter"/>
</dbReference>
<dbReference type="InterPro" id="IPR020843">
    <property type="entry name" value="ER"/>
</dbReference>
<dbReference type="InterPro" id="IPR036291">
    <property type="entry name" value="NAD(P)-bd_dom_sf"/>
</dbReference>
<evidence type="ECO:0000256" key="6">
    <source>
        <dbReference type="RuleBase" id="RU361277"/>
    </source>
</evidence>
<evidence type="ECO:0000256" key="5">
    <source>
        <dbReference type="ARBA" id="ARBA00023002"/>
    </source>
</evidence>
<sequence length="377" mass="39839">MSDNKSFVLKKIDHVVFEQRPVPEISALDVLVQVKKTGICGSDIHYLVHGRIGDYKLEPGSDMVLGHESSGIVYKVGSSVTHLKIGDRVALEPGATCTKCEACKEGRYQLCPQVKFAATPPHDGTLGRYYAVPADLAYPLPPHLSLEDGAMMEPLSVAVHAVSKLGGLKANQSIAVFGCGPVGILCMAVAKALAASRIIAVDIVPGRLQFAKSYAATDIFQPPPLVQGETTIAYSKRSAAAMKQQLGISERGPTATDLVVDASGAEVSIQTGIRIAKIGGTYVQVGVGPSDITIDMSVVIVKELTMKGSLRYGPGDYPLAISLVAQGRINLKPLVSHRFSFDDALLAFQTTRAGKSSDGKGVIKAIISGPDVDINDM</sequence>
<dbReference type="GO" id="GO:0006062">
    <property type="term" value="P:sorbitol catabolic process"/>
    <property type="evidence" value="ECO:0007669"/>
    <property type="project" value="TreeGrafter"/>
</dbReference>